<evidence type="ECO:0000256" key="11">
    <source>
        <dbReference type="RuleBase" id="RU362091"/>
    </source>
</evidence>
<dbReference type="GO" id="GO:0015293">
    <property type="term" value="F:symporter activity"/>
    <property type="evidence" value="ECO:0007669"/>
    <property type="project" value="TreeGrafter"/>
</dbReference>
<reference evidence="13 14" key="1">
    <citation type="submission" date="2024-04" db="EMBL/GenBank/DDBJ databases">
        <title>Novel genus in family Flammeovirgaceae.</title>
        <authorList>
            <person name="Nguyen T.H."/>
            <person name="Vuong T.Q."/>
            <person name="Le H."/>
            <person name="Kim S.-G."/>
        </authorList>
    </citation>
    <scope>NUCLEOTIDE SEQUENCE [LARGE SCALE GENOMIC DNA]</scope>
    <source>
        <strain evidence="13 14">JCM 23209</strain>
    </source>
</reference>
<dbReference type="AlphaFoldDB" id="A0AAW9S609"/>
<comment type="subcellular location">
    <subcellularLocation>
        <location evidence="1">Cell membrane</location>
        <topology evidence="1">Multi-pass membrane protein</topology>
    </subcellularLocation>
</comment>
<evidence type="ECO:0000256" key="9">
    <source>
        <dbReference type="ARBA" id="ARBA00023136"/>
    </source>
</evidence>
<keyword evidence="7" id="KW-0915">Sodium</keyword>
<keyword evidence="5 12" id="KW-0812">Transmembrane</keyword>
<evidence type="ECO:0000313" key="14">
    <source>
        <dbReference type="Proteomes" id="UP001403385"/>
    </source>
</evidence>
<evidence type="ECO:0000256" key="2">
    <source>
        <dbReference type="ARBA" id="ARBA00006434"/>
    </source>
</evidence>
<keyword evidence="14" id="KW-1185">Reference proteome</keyword>
<protein>
    <submittedName>
        <fullName evidence="13">Sodium:solute symporter</fullName>
    </submittedName>
</protein>
<name>A0AAW9S609_9BACT</name>
<dbReference type="InterPro" id="IPR051163">
    <property type="entry name" value="Sodium:Solute_Symporter_SSF"/>
</dbReference>
<gene>
    <name evidence="13" type="ORF">AAG747_02760</name>
</gene>
<feature type="transmembrane region" description="Helical" evidence="12">
    <location>
        <begin position="317"/>
        <end position="336"/>
    </location>
</feature>
<comment type="caution">
    <text evidence="13">The sequence shown here is derived from an EMBL/GenBank/DDBJ whole genome shotgun (WGS) entry which is preliminary data.</text>
</comment>
<feature type="transmembrane region" description="Helical" evidence="12">
    <location>
        <begin position="182"/>
        <end position="200"/>
    </location>
</feature>
<feature type="transmembrane region" description="Helical" evidence="12">
    <location>
        <begin position="6"/>
        <end position="29"/>
    </location>
</feature>
<dbReference type="RefSeq" id="WP_346819594.1">
    <property type="nucleotide sequence ID" value="NZ_JBDKWZ010000001.1"/>
</dbReference>
<accession>A0AAW9S609</accession>
<dbReference type="PROSITE" id="PS50283">
    <property type="entry name" value="NA_SOLUT_SYMP_3"/>
    <property type="match status" value="1"/>
</dbReference>
<proteinExistence type="inferred from homology"/>
<keyword evidence="6 12" id="KW-1133">Transmembrane helix</keyword>
<feature type="transmembrane region" description="Helical" evidence="12">
    <location>
        <begin position="77"/>
        <end position="98"/>
    </location>
</feature>
<dbReference type="Pfam" id="PF00474">
    <property type="entry name" value="SSF"/>
    <property type="match status" value="1"/>
</dbReference>
<organism evidence="13 14">
    <name type="scientific">Rapidithrix thailandica</name>
    <dbReference type="NCBI Taxonomy" id="413964"/>
    <lineage>
        <taxon>Bacteria</taxon>
        <taxon>Pseudomonadati</taxon>
        <taxon>Bacteroidota</taxon>
        <taxon>Cytophagia</taxon>
        <taxon>Cytophagales</taxon>
        <taxon>Flammeovirgaceae</taxon>
        <taxon>Rapidithrix</taxon>
    </lineage>
</organism>
<dbReference type="CDD" id="cd10326">
    <property type="entry name" value="SLC5sbd_NIS-like"/>
    <property type="match status" value="1"/>
</dbReference>
<dbReference type="PANTHER" id="PTHR42985:SF47">
    <property type="entry name" value="INTEGRAL MEMBRANE TRANSPORT PROTEIN"/>
    <property type="match status" value="1"/>
</dbReference>
<feature type="transmembrane region" description="Helical" evidence="12">
    <location>
        <begin position="41"/>
        <end position="65"/>
    </location>
</feature>
<feature type="transmembrane region" description="Helical" evidence="12">
    <location>
        <begin position="429"/>
        <end position="448"/>
    </location>
</feature>
<dbReference type="Proteomes" id="UP001403385">
    <property type="component" value="Unassembled WGS sequence"/>
</dbReference>
<keyword evidence="8" id="KW-0406">Ion transport</keyword>
<feature type="transmembrane region" description="Helical" evidence="12">
    <location>
        <begin position="374"/>
        <end position="392"/>
    </location>
</feature>
<comment type="similarity">
    <text evidence="2 11">Belongs to the sodium:solute symporter (SSF) (TC 2.A.21) family.</text>
</comment>
<keyword evidence="10" id="KW-0739">Sodium transport</keyword>
<sequence length="499" mass="55745">MGAQLVFFVIVTYFILVFLISFFTARGATTNTFFNADKGSPWYIVAFGMIGATLSGVTFISVPGWVGESGFSYFQMVLGYVVGYAVIATVLLPLYYKLNLISIYSYLEKRFGFWSYKTGAFFFLISRTIGAAFRLFLIAGVLQIFLFNELGISFGFTVLITIALIWLYTFRGGINTIVWTDTLQTAFMLSAVGLTIYIIIQDLGVDFNQAMVMIQDSNYAKVFFWEIGDKKYFFKQFLGGAFIAIVMTGLDQDMMQKNLTCRNLNDAQKNMYWFSFALVITKVCFLALGALLFMYATKNGIALPENGDDLYPMIAKSHLGMMAGVVFLLGVIAAAYSSADSALTSLTTSFCIDFLDFDKIKTGEAKKRMRRIQVHLMFSVLLFLLIMLFKAINNDSVIDQVFTVASYTYGPLLGLFSFGLFTNWKIKDLYVPYVCAVSPVICYLLNFFSESLFGEGFQFGYELLIINGALTFIGLALLIKKEKPSKAEVVISETGARGA</sequence>
<evidence type="ECO:0000256" key="10">
    <source>
        <dbReference type="ARBA" id="ARBA00023201"/>
    </source>
</evidence>
<evidence type="ECO:0000256" key="3">
    <source>
        <dbReference type="ARBA" id="ARBA00022448"/>
    </source>
</evidence>
<evidence type="ECO:0000256" key="7">
    <source>
        <dbReference type="ARBA" id="ARBA00023053"/>
    </source>
</evidence>
<dbReference type="GO" id="GO:0006814">
    <property type="term" value="P:sodium ion transport"/>
    <property type="evidence" value="ECO:0007669"/>
    <property type="project" value="UniProtKB-KW"/>
</dbReference>
<evidence type="ECO:0000256" key="1">
    <source>
        <dbReference type="ARBA" id="ARBA00004651"/>
    </source>
</evidence>
<keyword evidence="9 12" id="KW-0472">Membrane</keyword>
<evidence type="ECO:0000256" key="5">
    <source>
        <dbReference type="ARBA" id="ARBA00022692"/>
    </source>
</evidence>
<dbReference type="EMBL" id="JBDKWZ010000001">
    <property type="protein sequence ID" value="MEN7546813.1"/>
    <property type="molecule type" value="Genomic_DNA"/>
</dbReference>
<evidence type="ECO:0000313" key="13">
    <source>
        <dbReference type="EMBL" id="MEN7546813.1"/>
    </source>
</evidence>
<feature type="transmembrane region" description="Helical" evidence="12">
    <location>
        <begin position="460"/>
        <end position="479"/>
    </location>
</feature>
<dbReference type="InterPro" id="IPR001734">
    <property type="entry name" value="Na/solute_symporter"/>
</dbReference>
<keyword evidence="3" id="KW-0813">Transport</keyword>
<evidence type="ECO:0000256" key="12">
    <source>
        <dbReference type="SAM" id="Phobius"/>
    </source>
</evidence>
<evidence type="ECO:0000256" key="4">
    <source>
        <dbReference type="ARBA" id="ARBA00022475"/>
    </source>
</evidence>
<feature type="transmembrane region" description="Helical" evidence="12">
    <location>
        <begin position="271"/>
        <end position="297"/>
    </location>
</feature>
<feature type="transmembrane region" description="Helical" evidence="12">
    <location>
        <begin position="152"/>
        <end position="170"/>
    </location>
</feature>
<dbReference type="GO" id="GO:0005886">
    <property type="term" value="C:plasma membrane"/>
    <property type="evidence" value="ECO:0007669"/>
    <property type="project" value="UniProtKB-SubCell"/>
</dbReference>
<evidence type="ECO:0000256" key="8">
    <source>
        <dbReference type="ARBA" id="ARBA00023065"/>
    </source>
</evidence>
<feature type="transmembrane region" description="Helical" evidence="12">
    <location>
        <begin position="232"/>
        <end position="250"/>
    </location>
</feature>
<evidence type="ECO:0000256" key="6">
    <source>
        <dbReference type="ARBA" id="ARBA00022989"/>
    </source>
</evidence>
<dbReference type="Gene3D" id="1.20.1730.10">
    <property type="entry name" value="Sodium/glucose cotransporter"/>
    <property type="match status" value="1"/>
</dbReference>
<keyword evidence="4" id="KW-1003">Cell membrane</keyword>
<feature type="transmembrane region" description="Helical" evidence="12">
    <location>
        <begin position="119"/>
        <end position="146"/>
    </location>
</feature>
<dbReference type="PANTHER" id="PTHR42985">
    <property type="entry name" value="SODIUM-COUPLED MONOCARBOXYLATE TRANSPORTER"/>
    <property type="match status" value="1"/>
</dbReference>
<dbReference type="InterPro" id="IPR038377">
    <property type="entry name" value="Na/Glc_symporter_sf"/>
</dbReference>
<feature type="transmembrane region" description="Helical" evidence="12">
    <location>
        <begin position="404"/>
        <end position="422"/>
    </location>
</feature>